<accession>D7CXB9</accession>
<dbReference type="SUPFAM" id="SSF55729">
    <property type="entry name" value="Acyl-CoA N-acyltransferases (Nat)"/>
    <property type="match status" value="2"/>
</dbReference>
<keyword evidence="2" id="KW-0012">Acyltransferase</keyword>
<dbReference type="Pfam" id="PF00583">
    <property type="entry name" value="Acetyltransf_1"/>
    <property type="match status" value="1"/>
</dbReference>
<reference evidence="5" key="1">
    <citation type="submission" date="2010-05" db="EMBL/GenBank/DDBJ databases">
        <title>The complete genome of Truepera radiovictris DSM 17093.</title>
        <authorList>
            <consortium name="US DOE Joint Genome Institute (JGI-PGF)"/>
            <person name="Lucas S."/>
            <person name="Copeland A."/>
            <person name="Lapidus A."/>
            <person name="Glavina del Rio T."/>
            <person name="Dalin E."/>
            <person name="Tice H."/>
            <person name="Bruce D."/>
            <person name="Goodwin L."/>
            <person name="Pitluck S."/>
            <person name="Kyrpides N."/>
            <person name="Mavromatis K."/>
            <person name="Ovchinnikova G."/>
            <person name="Munk A.C."/>
            <person name="Detter J.C."/>
            <person name="Han C."/>
            <person name="Tapia R."/>
            <person name="Land M."/>
            <person name="Hauser L."/>
            <person name="Markowitz V."/>
            <person name="Cheng J.-F."/>
            <person name="Hugenholtz P."/>
            <person name="Woyke T."/>
            <person name="Wu D."/>
            <person name="Tindall B."/>
            <person name="Pomrenke H.G."/>
            <person name="Brambilla E."/>
            <person name="Klenk H.-P."/>
            <person name="Eisen J.A."/>
        </authorList>
    </citation>
    <scope>NUCLEOTIDE SEQUENCE [LARGE SCALE GENOMIC DNA]</scope>
    <source>
        <strain evidence="5">DSM 17093 / CIP 108686 / LMG 22925 / RQ-24</strain>
    </source>
</reference>
<dbReference type="PANTHER" id="PTHR43877">
    <property type="entry name" value="AMINOALKYLPHOSPHONATE N-ACETYLTRANSFERASE-RELATED-RELATED"/>
    <property type="match status" value="1"/>
</dbReference>
<evidence type="ECO:0000313" key="4">
    <source>
        <dbReference type="EMBL" id="ADI13243.1"/>
    </source>
</evidence>
<evidence type="ECO:0000256" key="1">
    <source>
        <dbReference type="ARBA" id="ARBA00022679"/>
    </source>
</evidence>
<sequence length="337" mass="37414">MPDAETPPPRPRPFVEADYPALAALQRRVFPEAPLSEAALRYEDARLQEPYRRGRWVMGQQGALVGWGGFYQHPSWYHPDRYALELGVAPEAQRQGIGGALYGAIIGALQAHGARAGEVLELRTSVRGRYPQQLAFFTRRGFAERQRSWLLTLELARFTPAPWEPLLAELGQQGYAFASVEELERDETQLYALYTFYQELVADVPRTQPFTPWSFEQFLAHRRSAPNLLPEGSFVALYRGTFAAVSELKRGATPEQLQTGLTAVRRAYRGQKLALACKVMALRYARACGAAVVTTRNAASNAAMLKVNRALGFTVEDADIELARTLDPGRADGSGEA</sequence>
<keyword evidence="5" id="KW-1185">Reference proteome</keyword>
<dbReference type="InterPro" id="IPR016181">
    <property type="entry name" value="Acyl_CoA_acyltransferase"/>
</dbReference>
<feature type="domain" description="N-acetyltransferase" evidence="3">
    <location>
        <begin position="180"/>
        <end position="337"/>
    </location>
</feature>
<dbReference type="PROSITE" id="PS51186">
    <property type="entry name" value="GNAT"/>
    <property type="match status" value="2"/>
</dbReference>
<reference evidence="4 5" key="2">
    <citation type="journal article" date="2011" name="Stand. Genomic Sci.">
        <title>Complete genome sequence of Truepera radiovictrix type strain (RQ-24).</title>
        <authorList>
            <person name="Ivanova N."/>
            <person name="Rohde C."/>
            <person name="Munk C."/>
            <person name="Nolan M."/>
            <person name="Lucas S."/>
            <person name="Del Rio T.G."/>
            <person name="Tice H."/>
            <person name="Deshpande S."/>
            <person name="Cheng J.F."/>
            <person name="Tapia R."/>
            <person name="Han C."/>
            <person name="Goodwin L."/>
            <person name="Pitluck S."/>
            <person name="Liolios K."/>
            <person name="Mavromatis K."/>
            <person name="Mikhailova N."/>
            <person name="Pati A."/>
            <person name="Chen A."/>
            <person name="Palaniappan K."/>
            <person name="Land M."/>
            <person name="Hauser L."/>
            <person name="Chang Y.J."/>
            <person name="Jeffries C.D."/>
            <person name="Brambilla E."/>
            <person name="Rohde M."/>
            <person name="Goker M."/>
            <person name="Tindall B.J."/>
            <person name="Woyke T."/>
            <person name="Bristow J."/>
            <person name="Eisen J.A."/>
            <person name="Markowitz V."/>
            <person name="Hugenholtz P."/>
            <person name="Kyrpides N.C."/>
            <person name="Klenk H.P."/>
            <person name="Lapidus A."/>
        </authorList>
    </citation>
    <scope>NUCLEOTIDE SEQUENCE [LARGE SCALE GENOMIC DNA]</scope>
    <source>
        <strain evidence="5">DSM 17093 / CIP 108686 / LMG 22925 / RQ-24</strain>
    </source>
</reference>
<evidence type="ECO:0000313" key="5">
    <source>
        <dbReference type="Proteomes" id="UP000000379"/>
    </source>
</evidence>
<dbReference type="RefSeq" id="WP_013176623.1">
    <property type="nucleotide sequence ID" value="NC_014221.1"/>
</dbReference>
<evidence type="ECO:0000259" key="3">
    <source>
        <dbReference type="PROSITE" id="PS51186"/>
    </source>
</evidence>
<name>D7CXB9_TRURR</name>
<keyword evidence="1" id="KW-0808">Transferase</keyword>
<dbReference type="GO" id="GO:0016747">
    <property type="term" value="F:acyltransferase activity, transferring groups other than amino-acyl groups"/>
    <property type="evidence" value="ECO:0007669"/>
    <property type="project" value="InterPro"/>
</dbReference>
<dbReference type="InterPro" id="IPR050832">
    <property type="entry name" value="Bact_Acetyltransf"/>
</dbReference>
<dbReference type="EMBL" id="CP002049">
    <property type="protein sequence ID" value="ADI13243.1"/>
    <property type="molecule type" value="Genomic_DNA"/>
</dbReference>
<dbReference type="InterPro" id="IPR000182">
    <property type="entry name" value="GNAT_dom"/>
</dbReference>
<dbReference type="STRING" id="649638.Trad_0101"/>
<dbReference type="CDD" id="cd04301">
    <property type="entry name" value="NAT_SF"/>
    <property type="match status" value="1"/>
</dbReference>
<evidence type="ECO:0000256" key="2">
    <source>
        <dbReference type="ARBA" id="ARBA00023315"/>
    </source>
</evidence>
<dbReference type="Gene3D" id="3.40.630.30">
    <property type="match status" value="1"/>
</dbReference>
<dbReference type="Proteomes" id="UP000000379">
    <property type="component" value="Chromosome"/>
</dbReference>
<protein>
    <submittedName>
        <fullName evidence="4">GCN5-related N-acetyltransferase</fullName>
    </submittedName>
</protein>
<dbReference type="eggNOG" id="COG0456">
    <property type="taxonomic scope" value="Bacteria"/>
</dbReference>
<proteinExistence type="predicted"/>
<dbReference type="PANTHER" id="PTHR43877:SF6">
    <property type="entry name" value="GCN5-RELATED N-ACETYLTRANSFERASE"/>
    <property type="match status" value="1"/>
</dbReference>
<dbReference type="OrthoDB" id="2569455at2"/>
<dbReference type="AlphaFoldDB" id="D7CXB9"/>
<gene>
    <name evidence="4" type="ordered locus">Trad_0101</name>
</gene>
<organism evidence="4 5">
    <name type="scientific">Truepera radiovictrix (strain DSM 17093 / CIP 108686 / LMG 22925 / RQ-24)</name>
    <dbReference type="NCBI Taxonomy" id="649638"/>
    <lineage>
        <taxon>Bacteria</taxon>
        <taxon>Thermotogati</taxon>
        <taxon>Deinococcota</taxon>
        <taxon>Deinococci</taxon>
        <taxon>Trueperales</taxon>
        <taxon>Trueperaceae</taxon>
        <taxon>Truepera</taxon>
    </lineage>
</organism>
<dbReference type="KEGG" id="tra:Trad_0101"/>
<feature type="domain" description="N-acetyltransferase" evidence="3">
    <location>
        <begin position="9"/>
        <end position="160"/>
    </location>
</feature>
<dbReference type="HOGENOM" id="CLU_069610_0_0_0"/>